<feature type="compositionally biased region" description="Low complexity" evidence="1">
    <location>
        <begin position="752"/>
        <end position="767"/>
    </location>
</feature>
<organism evidence="2 3">
    <name type="scientific">Panagrellus redivivus</name>
    <name type="common">Microworm</name>
    <dbReference type="NCBI Taxonomy" id="6233"/>
    <lineage>
        <taxon>Eukaryota</taxon>
        <taxon>Metazoa</taxon>
        <taxon>Ecdysozoa</taxon>
        <taxon>Nematoda</taxon>
        <taxon>Chromadorea</taxon>
        <taxon>Rhabditida</taxon>
        <taxon>Tylenchina</taxon>
        <taxon>Panagrolaimomorpha</taxon>
        <taxon>Panagrolaimoidea</taxon>
        <taxon>Panagrolaimidae</taxon>
        <taxon>Panagrellus</taxon>
    </lineage>
</organism>
<evidence type="ECO:0000313" key="2">
    <source>
        <dbReference type="Proteomes" id="UP000492821"/>
    </source>
</evidence>
<dbReference type="Proteomes" id="UP000492821">
    <property type="component" value="Unassembled WGS sequence"/>
</dbReference>
<feature type="region of interest" description="Disordered" evidence="1">
    <location>
        <begin position="752"/>
        <end position="782"/>
    </location>
</feature>
<name>A0A7E4V8Z6_PANRE</name>
<evidence type="ECO:0000256" key="1">
    <source>
        <dbReference type="SAM" id="MobiDB-lite"/>
    </source>
</evidence>
<evidence type="ECO:0000313" key="3">
    <source>
        <dbReference type="WBParaSite" id="Pan_g18080.t1"/>
    </source>
</evidence>
<dbReference type="WBParaSite" id="Pan_g18080.t1">
    <property type="protein sequence ID" value="Pan_g18080.t1"/>
    <property type="gene ID" value="Pan_g18080"/>
</dbReference>
<proteinExistence type="predicted"/>
<sequence>MTQTCNDSITISVLSHLLNPIHNKLLIKSSVNSLPDGRKWWLQCYPAGNAENRKDALILILRLTGGPASVSTRVSIKETIFSCDKKFDIKKDNDHSVILLLKHDARLLNSSKNIEIEVHGTFDFGKVNSQVALPTSSGQFVLTEAEVNAAKIGDCLSTPKYDVPSIPGLQWWLDYYPCGNDDTESKTLMVAMRVSMVPMNVTLKFSIKNATKTVFSGSKMFLFTNVAELRYIVQMKHENSNFKDCFVNRAITFACLPTFTVPTGEVVSPPPVLSSFDAQSVAGSTSSLVSQQTSRSSSIQSVAEPRQKSIPVKVADSCTVYMTKADLHASNTNKVKTTSKRSFSDVPGLQWWLEYYPAGNSVNDRKRVIILIRASCAPITITATYYIPGTVTRRDLTSTLPLVSSRGCNYVIPHEKLAFDSTQCSQFCCDVTITVPEKLIQQLKLTSIVPKPVPSSALPAKPSTVNSPTTVTDSTYIVFDEKVDLHRSKAGKSRITQKRRINQIPNLEWWIEVFPAGNSPMDLVVCRAFIHVSVVPVDITAIYSYAGTEIKRQIPFKFVSTAARGANFSVSHQTLIAAKAFANGKATLHCTVIFNLPQVQFPLPKAAKTTAVTQENPTPIAVISPLSSQPIEQPSRTTHTLKFYAKREHFTNPNYIITSSKRKIQDDIEWFITSTPGGKDIDGNGCLTVYLNASTNVSGNVKYEVEGTHLRGSMAFRESTLIQIKQILHTDLDAYPLIKQFDIKIVATLGSSSRSTTPTTSSGSAELDSSEGESDDEEDGMTDGELLLHRLKIQEDETNKVLELLKRGSPVLIADGADFL</sequence>
<feature type="compositionally biased region" description="Acidic residues" evidence="1">
    <location>
        <begin position="768"/>
        <end position="782"/>
    </location>
</feature>
<reference evidence="3" key="2">
    <citation type="submission" date="2020-10" db="UniProtKB">
        <authorList>
            <consortium name="WormBaseParasite"/>
        </authorList>
    </citation>
    <scope>IDENTIFICATION</scope>
</reference>
<accession>A0A7E4V8Z6</accession>
<protein>
    <submittedName>
        <fullName evidence="3">SHR-BD domain-containing protein</fullName>
    </submittedName>
</protein>
<keyword evidence="2" id="KW-1185">Reference proteome</keyword>
<dbReference type="AlphaFoldDB" id="A0A7E4V8Z6"/>
<reference evidence="2" key="1">
    <citation type="journal article" date="2013" name="Genetics">
        <title>The draft genome and transcriptome of Panagrellus redivivus are shaped by the harsh demands of a free-living lifestyle.</title>
        <authorList>
            <person name="Srinivasan J."/>
            <person name="Dillman A.R."/>
            <person name="Macchietto M.G."/>
            <person name="Heikkinen L."/>
            <person name="Lakso M."/>
            <person name="Fracchia K.M."/>
            <person name="Antoshechkin I."/>
            <person name="Mortazavi A."/>
            <person name="Wong G."/>
            <person name="Sternberg P.W."/>
        </authorList>
    </citation>
    <scope>NUCLEOTIDE SEQUENCE [LARGE SCALE GENOMIC DNA]</scope>
    <source>
        <strain evidence="2">MT8872</strain>
    </source>
</reference>